<dbReference type="OrthoDB" id="245568at2"/>
<feature type="chain" id="PRO_5022823584" description="Transporter substrate-binding domain-containing protein" evidence="1">
    <location>
        <begin position="22"/>
        <end position="77"/>
    </location>
</feature>
<comment type="caution">
    <text evidence="2">The sequence shown here is derived from an EMBL/GenBank/DDBJ whole genome shotgun (WGS) entry which is preliminary data.</text>
</comment>
<keyword evidence="1" id="KW-0732">Signal</keyword>
<organism evidence="2 3">
    <name type="scientific">Colwellia demingiae</name>
    <dbReference type="NCBI Taxonomy" id="89401"/>
    <lineage>
        <taxon>Bacteria</taxon>
        <taxon>Pseudomonadati</taxon>
        <taxon>Pseudomonadota</taxon>
        <taxon>Gammaproteobacteria</taxon>
        <taxon>Alteromonadales</taxon>
        <taxon>Colwelliaceae</taxon>
        <taxon>Colwellia</taxon>
    </lineage>
</organism>
<evidence type="ECO:0008006" key="4">
    <source>
        <dbReference type="Google" id="ProtNLM"/>
    </source>
</evidence>
<protein>
    <recommendedName>
        <fullName evidence="4">Transporter substrate-binding domain-containing protein</fullName>
    </recommendedName>
</protein>
<reference evidence="2 3" key="1">
    <citation type="submission" date="2019-07" db="EMBL/GenBank/DDBJ databases">
        <title>Genomes of sea-ice associated Colwellia species.</title>
        <authorList>
            <person name="Bowman J.P."/>
        </authorList>
    </citation>
    <scope>NUCLEOTIDE SEQUENCE [LARGE SCALE GENOMIC DNA]</scope>
    <source>
        <strain evidence="2 3">ACAM 459</strain>
    </source>
</reference>
<dbReference type="AlphaFoldDB" id="A0A5C6QLJ4"/>
<dbReference type="EMBL" id="VOLT01000003">
    <property type="protein sequence ID" value="TWX69659.1"/>
    <property type="molecule type" value="Genomic_DNA"/>
</dbReference>
<proteinExistence type="predicted"/>
<sequence>MITLIRICCAMLSLCVLNVYALAEKSGNHPKELTLATTRWCPYTCFDESKKFGIVGLYIRKIIASHNITLSIAMATH</sequence>
<feature type="signal peptide" evidence="1">
    <location>
        <begin position="1"/>
        <end position="21"/>
    </location>
</feature>
<dbReference type="Proteomes" id="UP000321822">
    <property type="component" value="Unassembled WGS sequence"/>
</dbReference>
<evidence type="ECO:0000313" key="3">
    <source>
        <dbReference type="Proteomes" id="UP000321822"/>
    </source>
</evidence>
<dbReference type="RefSeq" id="WP_146785435.1">
    <property type="nucleotide sequence ID" value="NZ_VOLT01000003.1"/>
</dbReference>
<name>A0A5C6QLJ4_9GAMM</name>
<keyword evidence="3" id="KW-1185">Reference proteome</keyword>
<evidence type="ECO:0000256" key="1">
    <source>
        <dbReference type="SAM" id="SignalP"/>
    </source>
</evidence>
<gene>
    <name evidence="2" type="ORF">ESZ36_06820</name>
</gene>
<accession>A0A5C6QLJ4</accession>
<evidence type="ECO:0000313" key="2">
    <source>
        <dbReference type="EMBL" id="TWX69659.1"/>
    </source>
</evidence>